<evidence type="ECO:0000313" key="2">
    <source>
        <dbReference type="EMBL" id="KAF6760980.1"/>
    </source>
</evidence>
<protein>
    <submittedName>
        <fullName evidence="2">Uncharacterized protein</fullName>
    </submittedName>
</protein>
<reference evidence="2 3" key="1">
    <citation type="submission" date="2020-07" db="EMBL/GenBank/DDBJ databases">
        <title>Comparative genomics of pyrophilous fungi reveals a link between fire events and developmental genes.</title>
        <authorList>
            <consortium name="DOE Joint Genome Institute"/>
            <person name="Steindorff A.S."/>
            <person name="Carver A."/>
            <person name="Calhoun S."/>
            <person name="Stillman K."/>
            <person name="Liu H."/>
            <person name="Lipzen A."/>
            <person name="Pangilinan J."/>
            <person name="Labutti K."/>
            <person name="Bruns T.D."/>
            <person name="Grigoriev I.V."/>
        </authorList>
    </citation>
    <scope>NUCLEOTIDE SEQUENCE [LARGE SCALE GENOMIC DNA]</scope>
    <source>
        <strain evidence="2 3">CBS 144469</strain>
    </source>
</reference>
<keyword evidence="3" id="KW-1185">Reference proteome</keyword>
<feature type="region of interest" description="Disordered" evidence="1">
    <location>
        <begin position="1073"/>
        <end position="1129"/>
    </location>
</feature>
<feature type="region of interest" description="Disordered" evidence="1">
    <location>
        <begin position="1"/>
        <end position="30"/>
    </location>
</feature>
<dbReference type="InterPro" id="IPR041078">
    <property type="entry name" value="Plavaka"/>
</dbReference>
<evidence type="ECO:0000313" key="3">
    <source>
        <dbReference type="Proteomes" id="UP000521943"/>
    </source>
</evidence>
<proteinExistence type="predicted"/>
<sequence length="1129" mass="128157">MDIVRGDAEPDTPPPRDLAAELQERYPGHGPYADILPPAALLRAAEGFTDTSVPFQTEENQFGVYRIYPFGRPSYTPDADSESDSTSPSCDSEPEGGTGPYANQSIALFMEWYHNGKSIVCSKARADDLLKSVLQQPDFRKEDLEGFRVDMGEKALDDYERDKILRSEKSLFPVRDNWRPCSVDIRVPSDKHTFKKFDNVPQFTVEGIMARKILDVISAAFAESSAEYFHLAPYEEYVSSATPGHPPQRQYHELYASDAFIAAHKECLELARHDGWLGEIVVAALMPGSDATLLANFGTQTLWPIYLFLGNLSKHIRAKPSSFSAHHIAYIPKLPDDFQDWYTKTFGEAATTDALSHARLEMFCAVWLLLMDKDLMHAYVHGHDTKFWDEIIRRVYPRFFTYASDYLEKILGLCIKNLSNCPCTRCLTSLSRVDQLGTPEDMEIRTTCARTDDEATAKSIEKARKALYLRGVSFGNKSVVSQLGPKSLRACQNAFSQRLSEHGVNSYDLFAPDLLHEFEIGVYKATLTQELRIAHVAGALPKVNKRFRDTPTYGRGTIRKFSNNVAGMAKFAARDFEDVLQCSVPAFEGILPEPHNSIVRILNFELATWHALAKLRRHSDDTLSDLDASTFRLGVALRSFRDTTCAAYHTVDLPSGPSARRRAQKPNEAPRENAGVKREFNLETYKVHSLGHYANYIRRKGTTDSYSSQHNELEHKRPKRLAVRAARAKHLLAPGIARQQQRERAKKGMHSGSPWLSLAFSEYLPLTDPNVHHQMSHDVRRENKINLPRWMLKNRGDPALVDFSDKLKTHLLLRLLGQEYDSDEAQFTNTELQDVIIIDNMLYRHKVLRVNYTTYDLRRAQDSVNPRTNSDIMILSREGHTAGEPRPHPYWYAKVLAIFHCRVLHRGARSTSKEPRTMEVLWIRWYGNGRGAPFGFFKEKRLPEVGFVDEAQDGTAAFGFLDPSQVIRAVQLIPVDGGDKSNNGLGPSMVRKDTDEDLDWNYFNINIFVDRDMFMRYRGGAPGHLSIRAAVDQFLEDRDETDIEYRAKWREGVDARAAEEIVRNAEDLQNEADRMQWDVDRDVNEDHDDDYGYTRDHDSDDSYQPSDAGAEVEDDPVGDGDGGDDEGDW</sequence>
<comment type="caution">
    <text evidence="2">The sequence shown here is derived from an EMBL/GenBank/DDBJ whole genome shotgun (WGS) entry which is preliminary data.</text>
</comment>
<dbReference type="EMBL" id="JACGCI010000011">
    <property type="protein sequence ID" value="KAF6760980.1"/>
    <property type="molecule type" value="Genomic_DNA"/>
</dbReference>
<evidence type="ECO:0000256" key="1">
    <source>
        <dbReference type="SAM" id="MobiDB-lite"/>
    </source>
</evidence>
<gene>
    <name evidence="2" type="ORF">DFP72DRAFT_804695</name>
</gene>
<accession>A0A8H6I8N8</accession>
<dbReference type="AlphaFoldDB" id="A0A8H6I8N8"/>
<feature type="region of interest" description="Disordered" evidence="1">
    <location>
        <begin position="75"/>
        <end position="101"/>
    </location>
</feature>
<feature type="compositionally biased region" description="Acidic residues" evidence="1">
    <location>
        <begin position="1110"/>
        <end position="1129"/>
    </location>
</feature>
<feature type="region of interest" description="Disordered" evidence="1">
    <location>
        <begin position="651"/>
        <end position="677"/>
    </location>
</feature>
<dbReference type="Proteomes" id="UP000521943">
    <property type="component" value="Unassembled WGS sequence"/>
</dbReference>
<feature type="compositionally biased region" description="Basic and acidic residues" evidence="1">
    <location>
        <begin position="1073"/>
        <end position="1100"/>
    </location>
</feature>
<organism evidence="2 3">
    <name type="scientific">Ephemerocybe angulata</name>
    <dbReference type="NCBI Taxonomy" id="980116"/>
    <lineage>
        <taxon>Eukaryota</taxon>
        <taxon>Fungi</taxon>
        <taxon>Dikarya</taxon>
        <taxon>Basidiomycota</taxon>
        <taxon>Agaricomycotina</taxon>
        <taxon>Agaricomycetes</taxon>
        <taxon>Agaricomycetidae</taxon>
        <taxon>Agaricales</taxon>
        <taxon>Agaricineae</taxon>
        <taxon>Psathyrellaceae</taxon>
        <taxon>Ephemerocybe</taxon>
    </lineage>
</organism>
<dbReference type="OrthoDB" id="2687259at2759"/>
<feature type="compositionally biased region" description="Basic and acidic residues" evidence="1">
    <location>
        <begin position="18"/>
        <end position="27"/>
    </location>
</feature>
<dbReference type="Pfam" id="PF18759">
    <property type="entry name" value="Plavaka"/>
    <property type="match status" value="1"/>
</dbReference>
<name>A0A8H6I8N8_9AGAR</name>
<feature type="compositionally biased region" description="Basic and acidic residues" evidence="1">
    <location>
        <begin position="668"/>
        <end position="677"/>
    </location>
</feature>